<protein>
    <submittedName>
        <fullName evidence="2">Uncharacterized protein</fullName>
    </submittedName>
</protein>
<organism evidence="2 3">
    <name type="scientific">Mortierella polycephala</name>
    <dbReference type="NCBI Taxonomy" id="41804"/>
    <lineage>
        <taxon>Eukaryota</taxon>
        <taxon>Fungi</taxon>
        <taxon>Fungi incertae sedis</taxon>
        <taxon>Mucoromycota</taxon>
        <taxon>Mortierellomycotina</taxon>
        <taxon>Mortierellomycetes</taxon>
        <taxon>Mortierellales</taxon>
        <taxon>Mortierellaceae</taxon>
        <taxon>Mortierella</taxon>
    </lineage>
</organism>
<evidence type="ECO:0000313" key="2">
    <source>
        <dbReference type="EMBL" id="KAG0265400.1"/>
    </source>
</evidence>
<dbReference type="AlphaFoldDB" id="A0A9P6QH37"/>
<feature type="transmembrane region" description="Helical" evidence="1">
    <location>
        <begin position="32"/>
        <end position="49"/>
    </location>
</feature>
<dbReference type="EMBL" id="JAAAJA010000032">
    <property type="protein sequence ID" value="KAG0265400.1"/>
    <property type="molecule type" value="Genomic_DNA"/>
</dbReference>
<keyword evidence="3" id="KW-1185">Reference proteome</keyword>
<keyword evidence="1" id="KW-1133">Transmembrane helix</keyword>
<gene>
    <name evidence="2" type="ORF">BG011_004785</name>
</gene>
<feature type="transmembrane region" description="Helical" evidence="1">
    <location>
        <begin position="193"/>
        <end position="213"/>
    </location>
</feature>
<keyword evidence="1" id="KW-0472">Membrane</keyword>
<keyword evidence="1" id="KW-0812">Transmembrane</keyword>
<dbReference type="Proteomes" id="UP000726737">
    <property type="component" value="Unassembled WGS sequence"/>
</dbReference>
<name>A0A9P6QH37_9FUNG</name>
<feature type="transmembrane region" description="Helical" evidence="1">
    <location>
        <begin position="158"/>
        <end position="181"/>
    </location>
</feature>
<reference evidence="2" key="1">
    <citation type="journal article" date="2020" name="Fungal Divers.">
        <title>Resolving the Mortierellaceae phylogeny through synthesis of multi-gene phylogenetics and phylogenomics.</title>
        <authorList>
            <person name="Vandepol N."/>
            <person name="Liber J."/>
            <person name="Desiro A."/>
            <person name="Na H."/>
            <person name="Kennedy M."/>
            <person name="Barry K."/>
            <person name="Grigoriev I.V."/>
            <person name="Miller A.N."/>
            <person name="O'Donnell K."/>
            <person name="Stajich J.E."/>
            <person name="Bonito G."/>
        </authorList>
    </citation>
    <scope>NUCLEOTIDE SEQUENCE</scope>
    <source>
        <strain evidence="2">KOD948</strain>
    </source>
</reference>
<comment type="caution">
    <text evidence="2">The sequence shown here is derived from an EMBL/GenBank/DDBJ whole genome shotgun (WGS) entry which is preliminary data.</text>
</comment>
<evidence type="ECO:0000313" key="3">
    <source>
        <dbReference type="Proteomes" id="UP000726737"/>
    </source>
</evidence>
<dbReference type="OrthoDB" id="2446850at2759"/>
<accession>A0A9P6QH37</accession>
<evidence type="ECO:0000256" key="1">
    <source>
        <dbReference type="SAM" id="Phobius"/>
    </source>
</evidence>
<sequence length="214" mass="23560">MDQSRNSDSLVYGGDEAAAATQFFGRRAVRDTWIAVWAMWILWALLFVAKQAFSAARITEAHRTERVAVAEPVAIPERGPFDVSSDVTPIPGDNLGAGSAMPTAAEQLGQPHSVISTHPDDRSTKRDRILRIHDLIRDLTLMLLLVVTVNTFGHGSGVLVLILTWIYLATAFIWAGLMMLIESRILDMVMGTIKMMLLLAMLIAAYTIGWVVLL</sequence>
<proteinExistence type="predicted"/>